<dbReference type="SUPFAM" id="SSF46689">
    <property type="entry name" value="Homeodomain-like"/>
    <property type="match status" value="1"/>
</dbReference>
<organism evidence="7 8">
    <name type="scientific">Gordonia desulfuricans</name>
    <dbReference type="NCBI Taxonomy" id="89051"/>
    <lineage>
        <taxon>Bacteria</taxon>
        <taxon>Bacillati</taxon>
        <taxon>Actinomycetota</taxon>
        <taxon>Actinomycetes</taxon>
        <taxon>Mycobacteriales</taxon>
        <taxon>Gordoniaceae</taxon>
        <taxon>Gordonia</taxon>
    </lineage>
</organism>
<dbReference type="PANTHER" id="PTHR30055">
    <property type="entry name" value="HTH-TYPE TRANSCRIPTIONAL REGULATOR RUTR"/>
    <property type="match status" value="1"/>
</dbReference>
<dbReference type="InterPro" id="IPR036271">
    <property type="entry name" value="Tet_transcr_reg_TetR-rel_C_sf"/>
</dbReference>
<dbReference type="InterPro" id="IPR009057">
    <property type="entry name" value="Homeodomain-like_sf"/>
</dbReference>
<feature type="DNA-binding region" description="H-T-H motif" evidence="4">
    <location>
        <begin position="58"/>
        <end position="77"/>
    </location>
</feature>
<dbReference type="InterPro" id="IPR001647">
    <property type="entry name" value="HTH_TetR"/>
</dbReference>
<dbReference type="InterPro" id="IPR050109">
    <property type="entry name" value="HTH-type_TetR-like_transc_reg"/>
</dbReference>
<evidence type="ECO:0000256" key="3">
    <source>
        <dbReference type="ARBA" id="ARBA00023163"/>
    </source>
</evidence>
<dbReference type="EMBL" id="JAADZU010000049">
    <property type="protein sequence ID" value="NDK90870.1"/>
    <property type="molecule type" value="Genomic_DNA"/>
</dbReference>
<dbReference type="GO" id="GO:0003700">
    <property type="term" value="F:DNA-binding transcription factor activity"/>
    <property type="evidence" value="ECO:0007669"/>
    <property type="project" value="TreeGrafter"/>
</dbReference>
<accession>A0A7K3LRM8</accession>
<keyword evidence="3" id="KW-0804">Transcription</keyword>
<dbReference type="GO" id="GO:0000976">
    <property type="term" value="F:transcription cis-regulatory region binding"/>
    <property type="evidence" value="ECO:0007669"/>
    <property type="project" value="TreeGrafter"/>
</dbReference>
<evidence type="ECO:0000256" key="4">
    <source>
        <dbReference type="PROSITE-ProRule" id="PRU00335"/>
    </source>
</evidence>
<evidence type="ECO:0000313" key="7">
    <source>
        <dbReference type="EMBL" id="NDK90870.1"/>
    </source>
</evidence>
<feature type="compositionally biased region" description="Basic and acidic residues" evidence="5">
    <location>
        <begin position="17"/>
        <end position="31"/>
    </location>
</feature>
<comment type="caution">
    <text evidence="7">The sequence shown here is derived from an EMBL/GenBank/DDBJ whole genome shotgun (WGS) entry which is preliminary data.</text>
</comment>
<feature type="domain" description="HTH tetR-type" evidence="6">
    <location>
        <begin position="35"/>
        <end position="95"/>
    </location>
</feature>
<reference evidence="7 8" key="1">
    <citation type="submission" date="2020-01" db="EMBL/GenBank/DDBJ databases">
        <title>Investigation of new actinobacteria for the biodesulphurisation of diesel fuel.</title>
        <authorList>
            <person name="Athi Narayanan S.M."/>
        </authorList>
    </citation>
    <scope>NUCLEOTIDE SEQUENCE [LARGE SCALE GENOMIC DNA]</scope>
    <source>
        <strain evidence="7 8">213E</strain>
    </source>
</reference>
<dbReference type="Pfam" id="PF00440">
    <property type="entry name" value="TetR_N"/>
    <property type="match status" value="1"/>
</dbReference>
<evidence type="ECO:0000256" key="5">
    <source>
        <dbReference type="SAM" id="MobiDB-lite"/>
    </source>
</evidence>
<keyword evidence="1" id="KW-0805">Transcription regulation</keyword>
<dbReference type="Gene3D" id="1.10.10.60">
    <property type="entry name" value="Homeodomain-like"/>
    <property type="match status" value="1"/>
</dbReference>
<evidence type="ECO:0000256" key="1">
    <source>
        <dbReference type="ARBA" id="ARBA00023015"/>
    </source>
</evidence>
<dbReference type="Proteomes" id="UP000466307">
    <property type="component" value="Unassembled WGS sequence"/>
</dbReference>
<dbReference type="Gene3D" id="1.10.357.10">
    <property type="entry name" value="Tetracycline Repressor, domain 2"/>
    <property type="match status" value="1"/>
</dbReference>
<evidence type="ECO:0000256" key="2">
    <source>
        <dbReference type="ARBA" id="ARBA00023125"/>
    </source>
</evidence>
<dbReference type="PANTHER" id="PTHR30055:SF234">
    <property type="entry name" value="HTH-TYPE TRANSCRIPTIONAL REGULATOR BETI"/>
    <property type="match status" value="1"/>
</dbReference>
<feature type="region of interest" description="Disordered" evidence="5">
    <location>
        <begin position="1"/>
        <end position="31"/>
    </location>
</feature>
<protein>
    <submittedName>
        <fullName evidence="7">TetR family transcriptional regulator</fullName>
    </submittedName>
</protein>
<gene>
    <name evidence="7" type="ORF">GYA93_14955</name>
</gene>
<dbReference type="PROSITE" id="PS50977">
    <property type="entry name" value="HTH_TETR_2"/>
    <property type="match status" value="1"/>
</dbReference>
<evidence type="ECO:0000313" key="8">
    <source>
        <dbReference type="Proteomes" id="UP000466307"/>
    </source>
</evidence>
<dbReference type="AlphaFoldDB" id="A0A7K3LRM8"/>
<dbReference type="SUPFAM" id="SSF48498">
    <property type="entry name" value="Tetracyclin repressor-like, C-terminal domain"/>
    <property type="match status" value="1"/>
</dbReference>
<evidence type="ECO:0000259" key="6">
    <source>
        <dbReference type="PROSITE" id="PS50977"/>
    </source>
</evidence>
<name>A0A7K3LRM8_9ACTN</name>
<keyword evidence="8" id="KW-1185">Reference proteome</keyword>
<keyword evidence="2 4" id="KW-0238">DNA-binding</keyword>
<proteinExistence type="predicted"/>
<sequence>MDRPRVGPAADAVNAQAEHRATRRYDSTRRRAAAEQTRMRILTAARELFITNGYAATTIAAIARDAEVSPDTVYATVGRKPVVFRELIEIALSGTAHAVPGARRDYAVRMRAEPDIGAKLRIYADAVTALQSRLSPLFVVLRAAADADPDLADLWTEITRRRADNMRHLAADLAGSGRLRADLTIDEVADIIWTMNGSEYFTLLVVERGWTRERFADWLHDAWCRLLVVTPPTG</sequence>